<evidence type="ECO:0000313" key="3">
    <source>
        <dbReference type="Proteomes" id="UP000193862"/>
    </source>
</evidence>
<keyword evidence="1" id="KW-1133">Transmembrane helix</keyword>
<feature type="transmembrane region" description="Helical" evidence="1">
    <location>
        <begin position="69"/>
        <end position="90"/>
    </location>
</feature>
<dbReference type="PANTHER" id="PTHR41795:SF1">
    <property type="entry name" value="EXOPOLYSACCHARIDE SYNTHESIS PROTEIN"/>
    <property type="match status" value="1"/>
</dbReference>
<dbReference type="AlphaFoldDB" id="A0A1Y5R803"/>
<feature type="transmembrane region" description="Helical" evidence="1">
    <location>
        <begin position="134"/>
        <end position="151"/>
    </location>
</feature>
<accession>A0A1Y5R803</accession>
<keyword evidence="3" id="KW-1185">Reference proteome</keyword>
<proteinExistence type="predicted"/>
<feature type="transmembrane region" description="Helical" evidence="1">
    <location>
        <begin position="182"/>
        <end position="199"/>
    </location>
</feature>
<gene>
    <name evidence="2" type="ORF">AQS8620_00026</name>
</gene>
<evidence type="ECO:0000313" key="2">
    <source>
        <dbReference type="EMBL" id="SLN10185.1"/>
    </source>
</evidence>
<dbReference type="Pfam" id="PF06055">
    <property type="entry name" value="ExoD"/>
    <property type="match status" value="1"/>
</dbReference>
<keyword evidence="1" id="KW-0472">Membrane</keyword>
<dbReference type="EMBL" id="FWFS01000001">
    <property type="protein sequence ID" value="SLN10185.1"/>
    <property type="molecule type" value="Genomic_DNA"/>
</dbReference>
<protein>
    <submittedName>
        <fullName evidence="2">Exopolysaccharide synthesis, ExoD</fullName>
    </submittedName>
</protein>
<dbReference type="InterPro" id="IPR010331">
    <property type="entry name" value="ExoD"/>
</dbReference>
<keyword evidence="1" id="KW-0812">Transmembrane</keyword>
<evidence type="ECO:0000256" key="1">
    <source>
        <dbReference type="SAM" id="Phobius"/>
    </source>
</evidence>
<organism evidence="2 3">
    <name type="scientific">Aquimixticola soesokkakensis</name>
    <dbReference type="NCBI Taxonomy" id="1519096"/>
    <lineage>
        <taxon>Bacteria</taxon>
        <taxon>Pseudomonadati</taxon>
        <taxon>Pseudomonadota</taxon>
        <taxon>Alphaproteobacteria</taxon>
        <taxon>Rhodobacterales</taxon>
        <taxon>Paracoccaceae</taxon>
        <taxon>Aquimixticola</taxon>
    </lineage>
</organism>
<dbReference type="RefSeq" id="WP_085834800.1">
    <property type="nucleotide sequence ID" value="NZ_FWFS01000001.1"/>
</dbReference>
<reference evidence="2 3" key="1">
    <citation type="submission" date="2017-03" db="EMBL/GenBank/DDBJ databases">
        <authorList>
            <person name="Afonso C.L."/>
            <person name="Miller P.J."/>
            <person name="Scott M.A."/>
            <person name="Spackman E."/>
            <person name="Goraichik I."/>
            <person name="Dimitrov K.M."/>
            <person name="Suarez D.L."/>
            <person name="Swayne D.E."/>
        </authorList>
    </citation>
    <scope>NUCLEOTIDE SEQUENCE [LARGE SCALE GENOMIC DNA]</scope>
    <source>
        <strain evidence="2 3">CECT 8620</strain>
    </source>
</reference>
<dbReference type="PANTHER" id="PTHR41795">
    <property type="entry name" value="EXOPOLYSACCHARIDE SYNTHESIS PROTEIN"/>
    <property type="match status" value="1"/>
</dbReference>
<dbReference type="Proteomes" id="UP000193862">
    <property type="component" value="Unassembled WGS sequence"/>
</dbReference>
<sequence length="200" mass="21526">MTADSSAKAQSPQSLRDILRALHAASDGDTVSVDEILDQIGHRSFAPAILVPAMILVSPISGIPGTPTIGAVIILLITVQAILGVDHLWLPAFVRKRRIKGEKLEKAVTWLERPVLWIDDHTERRVAFLARKPWSLVALMAIAALACVMPLLEVLPLVTSVLCFAISLLAIGMMGRDGLFMLSGYGFIILGASGLAWLIS</sequence>
<dbReference type="OrthoDB" id="7949130at2"/>
<name>A0A1Y5R803_9RHOB</name>
<feature type="transmembrane region" description="Helical" evidence="1">
    <location>
        <begin position="45"/>
        <end position="63"/>
    </location>
</feature>
<dbReference type="PIRSF" id="PIRSF033239">
    <property type="entry name" value="ExoD"/>
    <property type="match status" value="1"/>
</dbReference>